<evidence type="ECO:0000313" key="16">
    <source>
        <dbReference type="Ensembl" id="ENSSSCP00000064930.1"/>
    </source>
</evidence>
<dbReference type="GO" id="GO:0005634">
    <property type="term" value="C:nucleus"/>
    <property type="evidence" value="ECO:0007669"/>
    <property type="project" value="UniProtKB-SubCell"/>
</dbReference>
<reference evidence="17" key="1">
    <citation type="submission" date="2009-11" db="EMBL/GenBank/DDBJ databases">
        <authorList>
            <consortium name="Porcine genome sequencing project"/>
        </authorList>
    </citation>
    <scope>NUCLEOTIDE SEQUENCE [LARGE SCALE GENOMIC DNA]</scope>
    <source>
        <strain evidence="17">Duroc</strain>
    </source>
</reference>
<evidence type="ECO:0000313" key="17">
    <source>
        <dbReference type="Proteomes" id="UP000008227"/>
    </source>
</evidence>
<gene>
    <name evidence="16 18" type="primary">FUNDC2</name>
</gene>
<evidence type="ECO:0000313" key="18">
    <source>
        <dbReference type="VGNC" id="VGNC:103944"/>
    </source>
</evidence>
<sequence>METSSPRAGSQPAPTAARYFASCRAEPLRVSSRDQLAEMAAASQGNFEGNFESLDLAELAKKQPWWRKLFGQESGPSAEKYSVATQLLIGGVTGWCTGFIFQKVGKLAATAVGGGFFLLQLANHTGYIKVDWQRVEKDMKKAKEQLKIRKSNQIPTEVKSKAEEVSRALVGGLFGRGRMVRVFSFVGCVASVIRTELRVWCANSYRQYVGGVVCL</sequence>
<dbReference type="GO" id="GO:0035356">
    <property type="term" value="P:intracellular triglyceride homeostasis"/>
    <property type="evidence" value="ECO:0007669"/>
    <property type="project" value="Ensembl"/>
</dbReference>
<reference evidence="16" key="2">
    <citation type="journal article" date="2020" name="Gigascience">
        <title>An improved pig reference genome sequence to enable pig genetics and genomics research.</title>
        <authorList>
            <person name="Warr A."/>
            <person name="Affara N."/>
            <person name="Aken B."/>
            <person name="Beiki H."/>
            <person name="Bickhart D.M."/>
            <person name="Billis K."/>
            <person name="Chow W."/>
            <person name="Eory L."/>
            <person name="Finlayson H.A."/>
            <person name="Flicek P."/>
            <person name="Giron C.G."/>
            <person name="Griffin D.K."/>
            <person name="Hall R."/>
            <person name="Hannum G."/>
            <person name="Hourlier T."/>
            <person name="Howe K."/>
            <person name="Hume D.A."/>
            <person name="Izuogu O."/>
            <person name="Kim K."/>
            <person name="Koren S."/>
            <person name="Liu H."/>
            <person name="Manchanda N."/>
            <person name="Martin F.J."/>
            <person name="Nonneman D.J."/>
            <person name="O'Connor R.E."/>
            <person name="Phillippy A.M."/>
            <person name="Rohrer G.A."/>
            <person name="Rosen B.D."/>
            <person name="Rund L.A."/>
            <person name="Sargent C.A."/>
            <person name="Schook L.B."/>
            <person name="Schroeder S.G."/>
            <person name="Schwartz A.S."/>
            <person name="Skinner B.M."/>
            <person name="Talbot R."/>
            <person name="Tseng E."/>
            <person name="Tuggle C.K."/>
            <person name="Watson M."/>
            <person name="Smith T.P.L."/>
            <person name="Archibald A.L."/>
        </authorList>
    </citation>
    <scope>NUCLEOTIDE SEQUENCE [LARGE SCALE GENOMIC DNA]</scope>
    <source>
        <strain evidence="16">Duroc</strain>
    </source>
</reference>
<dbReference type="VGNC" id="VGNC:103944">
    <property type="gene designation" value="FUNDC2"/>
</dbReference>
<evidence type="ECO:0000256" key="13">
    <source>
        <dbReference type="ARBA" id="ARBA00039376"/>
    </source>
</evidence>
<keyword evidence="12" id="KW-0539">Nucleus</keyword>
<dbReference type="Proteomes" id="UP000008227">
    <property type="component" value="Chromosome X"/>
</dbReference>
<dbReference type="Ensembl" id="ENSSSCT00000071255.2">
    <property type="protein sequence ID" value="ENSSSCP00000064930.1"/>
    <property type="gene ID" value="ENSSSCG00000012817.6"/>
</dbReference>
<reference evidence="16" key="3">
    <citation type="submission" date="2025-08" db="UniProtKB">
        <authorList>
            <consortium name="Ensembl"/>
        </authorList>
    </citation>
    <scope>IDENTIFICATION</scope>
</reference>
<organism evidence="16 17">
    <name type="scientific">Sus scrofa</name>
    <name type="common">Pig</name>
    <dbReference type="NCBI Taxonomy" id="9823"/>
    <lineage>
        <taxon>Eukaryota</taxon>
        <taxon>Metazoa</taxon>
        <taxon>Chordata</taxon>
        <taxon>Craniata</taxon>
        <taxon>Vertebrata</taxon>
        <taxon>Euteleostomi</taxon>
        <taxon>Mammalia</taxon>
        <taxon>Eutheria</taxon>
        <taxon>Laurasiatheria</taxon>
        <taxon>Artiodactyla</taxon>
        <taxon>Suina</taxon>
        <taxon>Suidae</taxon>
        <taxon>Sus</taxon>
    </lineage>
</organism>
<evidence type="ECO:0000256" key="15">
    <source>
        <dbReference type="ARBA" id="ARBA00045668"/>
    </source>
</evidence>
<keyword evidence="11" id="KW-0804">Transcription</keyword>
<dbReference type="GO" id="GO:0005547">
    <property type="term" value="F:phosphatidylinositol-3,4,5-trisphosphate binding"/>
    <property type="evidence" value="ECO:0007669"/>
    <property type="project" value="Ensembl"/>
</dbReference>
<keyword evidence="8" id="KW-0805">Transcription regulation</keyword>
<keyword evidence="5" id="KW-0812">Transmembrane</keyword>
<name>A0A5G2QLL4_PIG</name>
<comment type="subcellular location">
    <subcellularLocation>
        <location evidence="2">Mitochondrion outer membrane</location>
        <topology evidence="2">Multi-pass membrane protein</topology>
    </subcellularLocation>
    <subcellularLocation>
        <location evidence="1">Nucleus</location>
    </subcellularLocation>
</comment>
<keyword evidence="4" id="KW-0597">Phosphoprotein</keyword>
<evidence type="ECO:0000256" key="1">
    <source>
        <dbReference type="ARBA" id="ARBA00004123"/>
    </source>
</evidence>
<evidence type="ECO:0000256" key="6">
    <source>
        <dbReference type="ARBA" id="ARBA00022787"/>
    </source>
</evidence>
<evidence type="ECO:0000256" key="7">
    <source>
        <dbReference type="ARBA" id="ARBA00022989"/>
    </source>
</evidence>
<evidence type="ECO:0000256" key="5">
    <source>
        <dbReference type="ARBA" id="ARBA00022692"/>
    </source>
</evidence>
<dbReference type="Pfam" id="PF04930">
    <property type="entry name" value="FUN14"/>
    <property type="match status" value="1"/>
</dbReference>
<dbReference type="GeneTree" id="ENSGT00940000154783"/>
<evidence type="ECO:0000256" key="14">
    <source>
        <dbReference type="ARBA" id="ARBA00041722"/>
    </source>
</evidence>
<dbReference type="PANTHER" id="PTHR21346:SF5">
    <property type="entry name" value="FUN14 DOMAIN-CONTAINING PROTEIN 2"/>
    <property type="match status" value="1"/>
</dbReference>
<accession>A0A5G2QLL4</accession>
<evidence type="ECO:0000256" key="9">
    <source>
        <dbReference type="ARBA" id="ARBA00023128"/>
    </source>
</evidence>
<dbReference type="AlphaFoldDB" id="A0A5G2QLL4"/>
<evidence type="ECO:0007829" key="19">
    <source>
        <dbReference type="PeptideAtlas" id="A0A5G2QLL4"/>
    </source>
</evidence>
<dbReference type="Bgee" id="ENSSSCG00000012817">
    <property type="expression patterns" value="Expressed in longissimus lumborum muscle and 45 other cell types or tissues"/>
</dbReference>
<keyword evidence="6" id="KW-1000">Mitochondrion outer membrane</keyword>
<keyword evidence="17" id="KW-1185">Reference proteome</keyword>
<keyword evidence="19" id="KW-1267">Proteomics identification</keyword>
<keyword evidence="7" id="KW-1133">Transmembrane helix</keyword>
<dbReference type="ExpressionAtlas" id="A0A5G2QLL4">
    <property type="expression patterns" value="baseline and differential"/>
</dbReference>
<evidence type="ECO:0000256" key="2">
    <source>
        <dbReference type="ARBA" id="ARBA00004374"/>
    </source>
</evidence>
<evidence type="ECO:0000256" key="4">
    <source>
        <dbReference type="ARBA" id="ARBA00022553"/>
    </source>
</evidence>
<dbReference type="InterPro" id="IPR007014">
    <property type="entry name" value="FUN14"/>
</dbReference>
<dbReference type="GO" id="GO:0005741">
    <property type="term" value="C:mitochondrial outer membrane"/>
    <property type="evidence" value="ECO:0007669"/>
    <property type="project" value="UniProtKB-SubCell"/>
</dbReference>
<comment type="similarity">
    <text evidence="3">Belongs to the FUN14 family.</text>
</comment>
<keyword evidence="10" id="KW-0472">Membrane</keyword>
<evidence type="ECO:0000256" key="3">
    <source>
        <dbReference type="ARBA" id="ARBA00009160"/>
    </source>
</evidence>
<dbReference type="PANTHER" id="PTHR21346">
    <property type="entry name" value="FUN14 DOMAIN CONTAINING"/>
    <property type="match status" value="1"/>
</dbReference>
<proteinExistence type="evidence at protein level"/>
<evidence type="ECO:0000256" key="12">
    <source>
        <dbReference type="ARBA" id="ARBA00023242"/>
    </source>
</evidence>
<keyword evidence="9" id="KW-0496">Mitochondrion</keyword>
<comment type="function">
    <text evidence="15">Binds directly and specifically 1,2-Diacyl-sn-glycero-3-phospho-(1'-myo-inositol-3',4',5'-bisphosphate) (PIP3) leading to the recruitment of PIP3 to mitochondria and may play a role in the regulation of the platelet activation via AKT/GSK3B/cGMP signaling pathways. May act as transcription factor that regulates SREBP1 (isoform SREBP-1C) expression in order to modulate triglyceride (TG) homeostasis in hepatocytes.</text>
</comment>
<reference evidence="16" key="4">
    <citation type="submission" date="2025-09" db="UniProtKB">
        <authorList>
            <consortium name="Ensembl"/>
        </authorList>
    </citation>
    <scope>IDENTIFICATION</scope>
</reference>
<evidence type="ECO:0000256" key="11">
    <source>
        <dbReference type="ARBA" id="ARBA00023163"/>
    </source>
</evidence>
<evidence type="ECO:0000256" key="10">
    <source>
        <dbReference type="ARBA" id="ARBA00023136"/>
    </source>
</evidence>
<evidence type="ECO:0000256" key="8">
    <source>
        <dbReference type="ARBA" id="ARBA00023015"/>
    </source>
</evidence>
<protein>
    <recommendedName>
        <fullName evidence="13">FUN14 domain-containing protein 2</fullName>
    </recommendedName>
    <alternativeName>
        <fullName evidence="14">Hepatitis C virus core-binding protein 6</fullName>
    </alternativeName>
</protein>